<organism evidence="1 2">
    <name type="scientific">Brassica campestris</name>
    <name type="common">Field mustard</name>
    <dbReference type="NCBI Taxonomy" id="3711"/>
    <lineage>
        <taxon>Eukaryota</taxon>
        <taxon>Viridiplantae</taxon>
        <taxon>Streptophyta</taxon>
        <taxon>Embryophyta</taxon>
        <taxon>Tracheophyta</taxon>
        <taxon>Spermatophyta</taxon>
        <taxon>Magnoliopsida</taxon>
        <taxon>eudicotyledons</taxon>
        <taxon>Gunneridae</taxon>
        <taxon>Pentapetalae</taxon>
        <taxon>rosids</taxon>
        <taxon>malvids</taxon>
        <taxon>Brassicales</taxon>
        <taxon>Brassicaceae</taxon>
        <taxon>Brassiceae</taxon>
        <taxon>Brassica</taxon>
    </lineage>
</organism>
<dbReference type="AlphaFoldDB" id="M4F1L6"/>
<dbReference type="HOGENOM" id="CLU_1572872_0_0_1"/>
<protein>
    <submittedName>
        <fullName evidence="1">Uncharacterized protein</fullName>
    </submittedName>
</protein>
<name>M4F1L6_BRACM</name>
<accession>M4F1L6</accession>
<dbReference type="Proteomes" id="UP000011750">
    <property type="component" value="Unassembled WGS sequence"/>
</dbReference>
<evidence type="ECO:0000313" key="1">
    <source>
        <dbReference type="EnsemblPlants" id="Bra034962.1-P"/>
    </source>
</evidence>
<sequence>MWFVVTGGHRNSLSLSDVRAVVTEGLRRRGGCSREWVSDPASPLRDLAKGRRDGRGDSSDLNLPIVAEVASSWSQLCQSWWVSTASEDWPVEEVCPDNLHISGEVHIRLLWVATSWCGCRRSGFNRPGELEIPAVEGGDQELRGNGGLIIGRSRRVESTVFGRYLFTSVY</sequence>
<dbReference type="InParanoid" id="M4F1L6"/>
<dbReference type="Gramene" id="Bra034962.1">
    <property type="protein sequence ID" value="Bra034962.1-P"/>
    <property type="gene ID" value="Bra034962"/>
</dbReference>
<reference evidence="2" key="1">
    <citation type="journal article" date="2011" name="Nat. Genet.">
        <title>The genome of the mesopolyploid crop species Brassica rapa.</title>
        <authorList>
            <consortium name="Brassica rapa Genome Sequencing Project Consortium"/>
            <person name="Wang X."/>
            <person name="Wang H."/>
            <person name="Wang J."/>
            <person name="Sun R."/>
            <person name="Wu J."/>
            <person name="Liu S."/>
            <person name="Bai Y."/>
            <person name="Mun J.H."/>
            <person name="Bancroft I."/>
            <person name="Cheng F."/>
            <person name="Huang S."/>
            <person name="Li X."/>
            <person name="Hua W."/>
            <person name="Wang J."/>
            <person name="Wang X."/>
            <person name="Freeling M."/>
            <person name="Pires J.C."/>
            <person name="Paterson A.H."/>
            <person name="Chalhoub B."/>
            <person name="Wang B."/>
            <person name="Hayward A."/>
            <person name="Sharpe A.G."/>
            <person name="Park B.S."/>
            <person name="Weisshaar B."/>
            <person name="Liu B."/>
            <person name="Li B."/>
            <person name="Liu B."/>
            <person name="Tong C."/>
            <person name="Song C."/>
            <person name="Duran C."/>
            <person name="Peng C."/>
            <person name="Geng C."/>
            <person name="Koh C."/>
            <person name="Lin C."/>
            <person name="Edwards D."/>
            <person name="Mu D."/>
            <person name="Shen D."/>
            <person name="Soumpourou E."/>
            <person name="Li F."/>
            <person name="Fraser F."/>
            <person name="Conant G."/>
            <person name="Lassalle G."/>
            <person name="King G.J."/>
            <person name="Bonnema G."/>
            <person name="Tang H."/>
            <person name="Wang H."/>
            <person name="Belcram H."/>
            <person name="Zhou H."/>
            <person name="Hirakawa H."/>
            <person name="Abe H."/>
            <person name="Guo H."/>
            <person name="Wang H."/>
            <person name="Jin H."/>
            <person name="Parkin I.A."/>
            <person name="Batley J."/>
            <person name="Kim J.S."/>
            <person name="Just J."/>
            <person name="Li J."/>
            <person name="Xu J."/>
            <person name="Deng J."/>
            <person name="Kim J.A."/>
            <person name="Li J."/>
            <person name="Yu J."/>
            <person name="Meng J."/>
            <person name="Wang J."/>
            <person name="Min J."/>
            <person name="Poulain J."/>
            <person name="Wang J."/>
            <person name="Hatakeyama K."/>
            <person name="Wu K."/>
            <person name="Wang L."/>
            <person name="Fang L."/>
            <person name="Trick M."/>
            <person name="Links M.G."/>
            <person name="Zhao M."/>
            <person name="Jin M."/>
            <person name="Ramchiary N."/>
            <person name="Drou N."/>
            <person name="Berkman P.J."/>
            <person name="Cai Q."/>
            <person name="Huang Q."/>
            <person name="Li R."/>
            <person name="Tabata S."/>
            <person name="Cheng S."/>
            <person name="Zhang S."/>
            <person name="Zhang S."/>
            <person name="Huang S."/>
            <person name="Sato S."/>
            <person name="Sun S."/>
            <person name="Kwon S.J."/>
            <person name="Choi S.R."/>
            <person name="Lee T.H."/>
            <person name="Fan W."/>
            <person name="Zhao X."/>
            <person name="Tan X."/>
            <person name="Xu X."/>
            <person name="Wang Y."/>
            <person name="Qiu Y."/>
            <person name="Yin Y."/>
            <person name="Li Y."/>
            <person name="Du Y."/>
            <person name="Liao Y."/>
            <person name="Lim Y."/>
            <person name="Narusaka Y."/>
            <person name="Wang Y."/>
            <person name="Wang Z."/>
            <person name="Li Z."/>
            <person name="Wang Z."/>
            <person name="Xiong Z."/>
            <person name="Zhang Z."/>
        </authorList>
    </citation>
    <scope>NUCLEOTIDE SEQUENCE [LARGE SCALE GENOMIC DNA]</scope>
    <source>
        <strain evidence="2">cv. Chiifu-401-42</strain>
    </source>
</reference>
<evidence type="ECO:0000313" key="2">
    <source>
        <dbReference type="Proteomes" id="UP000011750"/>
    </source>
</evidence>
<proteinExistence type="predicted"/>
<reference evidence="2" key="2">
    <citation type="journal article" date="2018" name="Hortic Res">
        <title>Improved Brassica rapa reference genome by single-molecule sequencing and chromosome conformation capture technologies.</title>
        <authorList>
            <person name="Zhang L."/>
            <person name="Cai X."/>
            <person name="Wu J."/>
            <person name="Liu M."/>
            <person name="Grob S."/>
            <person name="Cheng F."/>
            <person name="Liang J."/>
            <person name="Cai C."/>
            <person name="Liu Z."/>
            <person name="Liu B."/>
            <person name="Wang F."/>
            <person name="Li S."/>
            <person name="Liu F."/>
            <person name="Li X."/>
            <person name="Cheng L."/>
            <person name="Yang W."/>
            <person name="Li M.H."/>
            <person name="Grossniklaus U."/>
            <person name="Zheng H."/>
            <person name="Wang X."/>
        </authorList>
    </citation>
    <scope>NUCLEOTIDE SEQUENCE [LARGE SCALE GENOMIC DNA]</scope>
    <source>
        <strain evidence="2">cv. Chiifu-401-42</strain>
    </source>
</reference>
<reference evidence="1" key="3">
    <citation type="submission" date="2023-03" db="UniProtKB">
        <authorList>
            <consortium name="EnsemblPlants"/>
        </authorList>
    </citation>
    <scope>IDENTIFICATION</scope>
    <source>
        <strain evidence="1">cv. Chiifu-401-42</strain>
    </source>
</reference>
<keyword evidence="2" id="KW-1185">Reference proteome</keyword>
<dbReference type="EnsemblPlants" id="Bra034962.1">
    <property type="protein sequence ID" value="Bra034962.1-P"/>
    <property type="gene ID" value="Bra034962"/>
</dbReference>